<feature type="compositionally biased region" description="Low complexity" evidence="1">
    <location>
        <begin position="152"/>
        <end position="172"/>
    </location>
</feature>
<gene>
    <name evidence="2" type="ORF">QN277_011118</name>
</gene>
<dbReference type="EMBL" id="JAWXYG010000002">
    <property type="protein sequence ID" value="KAK4279321.1"/>
    <property type="molecule type" value="Genomic_DNA"/>
</dbReference>
<protein>
    <submittedName>
        <fullName evidence="2">Uncharacterized protein</fullName>
    </submittedName>
</protein>
<organism evidence="2 3">
    <name type="scientific">Acacia crassicarpa</name>
    <name type="common">northern wattle</name>
    <dbReference type="NCBI Taxonomy" id="499986"/>
    <lineage>
        <taxon>Eukaryota</taxon>
        <taxon>Viridiplantae</taxon>
        <taxon>Streptophyta</taxon>
        <taxon>Embryophyta</taxon>
        <taxon>Tracheophyta</taxon>
        <taxon>Spermatophyta</taxon>
        <taxon>Magnoliopsida</taxon>
        <taxon>eudicotyledons</taxon>
        <taxon>Gunneridae</taxon>
        <taxon>Pentapetalae</taxon>
        <taxon>rosids</taxon>
        <taxon>fabids</taxon>
        <taxon>Fabales</taxon>
        <taxon>Fabaceae</taxon>
        <taxon>Caesalpinioideae</taxon>
        <taxon>mimosoid clade</taxon>
        <taxon>Acacieae</taxon>
        <taxon>Acacia</taxon>
    </lineage>
</organism>
<dbReference type="Proteomes" id="UP001293593">
    <property type="component" value="Unassembled WGS sequence"/>
</dbReference>
<evidence type="ECO:0000313" key="2">
    <source>
        <dbReference type="EMBL" id="KAK4279321.1"/>
    </source>
</evidence>
<feature type="compositionally biased region" description="Basic and acidic residues" evidence="1">
    <location>
        <begin position="113"/>
        <end position="130"/>
    </location>
</feature>
<accession>A0AAE1TC97</accession>
<feature type="compositionally biased region" description="Basic and acidic residues" evidence="1">
    <location>
        <begin position="138"/>
        <end position="151"/>
    </location>
</feature>
<sequence length="234" mass="26163">MSPSEDTGQDPKERSKFSYSIEFLLSLAKTVSIELPEEDRLSISIGFEDGLLSPPFCDSDSTLDTSVLLLPPLKVTNKISGSLHRSNIPYCPPHRYMELYKSSGFPNSTRQQKGGEKRSKQVSHEGKSYADKAPLSQEGKRHVNKDKECDKSSQSFLLSPSSGNSSYSQSSSEATEQMDAPHKPCLIQEKSEACPNLNVGHPDRIPGVMEFHEKSKPPIFEKSKPPWMTWFLRL</sequence>
<feature type="region of interest" description="Disordered" evidence="1">
    <location>
        <begin position="101"/>
        <end position="180"/>
    </location>
</feature>
<dbReference type="AlphaFoldDB" id="A0AAE1TC97"/>
<proteinExistence type="predicted"/>
<reference evidence="2" key="1">
    <citation type="submission" date="2023-10" db="EMBL/GenBank/DDBJ databases">
        <title>Chromosome-level genome of the transformable northern wattle, Acacia crassicarpa.</title>
        <authorList>
            <person name="Massaro I."/>
            <person name="Sinha N.R."/>
            <person name="Poethig S."/>
            <person name="Leichty A.R."/>
        </authorList>
    </citation>
    <scope>NUCLEOTIDE SEQUENCE</scope>
    <source>
        <strain evidence="2">Acra3RX</strain>
        <tissue evidence="2">Leaf</tissue>
    </source>
</reference>
<name>A0AAE1TC97_9FABA</name>
<evidence type="ECO:0000256" key="1">
    <source>
        <dbReference type="SAM" id="MobiDB-lite"/>
    </source>
</evidence>
<keyword evidence="3" id="KW-1185">Reference proteome</keyword>
<evidence type="ECO:0000313" key="3">
    <source>
        <dbReference type="Proteomes" id="UP001293593"/>
    </source>
</evidence>
<comment type="caution">
    <text evidence="2">The sequence shown here is derived from an EMBL/GenBank/DDBJ whole genome shotgun (WGS) entry which is preliminary data.</text>
</comment>